<evidence type="ECO:0000256" key="1">
    <source>
        <dbReference type="ARBA" id="ARBA00004651"/>
    </source>
</evidence>
<keyword evidence="4 7" id="KW-0812">Transmembrane</keyword>
<feature type="transmembrane region" description="Helical" evidence="7">
    <location>
        <begin position="141"/>
        <end position="160"/>
    </location>
</feature>
<feature type="transmembrane region" description="Helical" evidence="7">
    <location>
        <begin position="372"/>
        <end position="394"/>
    </location>
</feature>
<evidence type="ECO:0000256" key="4">
    <source>
        <dbReference type="ARBA" id="ARBA00022692"/>
    </source>
</evidence>
<feature type="transmembrane region" description="Helical" evidence="7">
    <location>
        <begin position="166"/>
        <end position="189"/>
    </location>
</feature>
<sequence>MTITLAKSIHPTERALAFGAATSSLAKGLLFGVSALFFTRVVGLSAATVGFGLTVAGGVGLATAFGSGYLSDRLGARRVLLATTVLQGAAVGAYTIVRNVIAFVLIASVAVGAEAAQRTARTTLLARQFTGADRVEVRARLRVVTNVFIGAGSVAAAGTLTLNSRAAYTITMVVAAVLVLSAAIPLRGLPEPRTLKNEQKQKTPLRDWRYLGIAALNGLLTIQFGLLTVGMPLWVTGHTRAPAATVALLLVLNTAFVALFQVRAARLATDIRTAGRVVFGAATALALACALYAFAGHGPAVFATALLVVGVLAHSTGEILAEAGGWELAFELADPRNAGAYQGVSQTGFAVGTMLAPAAVTTTAIDHGGPGWVVLAVTFLVAGAGTAVLARTAVPLFSPPPR</sequence>
<dbReference type="SUPFAM" id="SSF103473">
    <property type="entry name" value="MFS general substrate transporter"/>
    <property type="match status" value="1"/>
</dbReference>
<evidence type="ECO:0000256" key="6">
    <source>
        <dbReference type="ARBA" id="ARBA00023136"/>
    </source>
</evidence>
<dbReference type="PANTHER" id="PTHR23517:SF2">
    <property type="entry name" value="MULTIDRUG RESISTANCE PROTEIN MDTH"/>
    <property type="match status" value="1"/>
</dbReference>
<evidence type="ECO:0000256" key="2">
    <source>
        <dbReference type="ARBA" id="ARBA00022448"/>
    </source>
</evidence>
<dbReference type="InterPro" id="IPR036259">
    <property type="entry name" value="MFS_trans_sf"/>
</dbReference>
<proteinExistence type="predicted"/>
<evidence type="ECO:0000256" key="3">
    <source>
        <dbReference type="ARBA" id="ARBA00022475"/>
    </source>
</evidence>
<comment type="subcellular location">
    <subcellularLocation>
        <location evidence="1">Cell membrane</location>
        <topology evidence="1">Multi-pass membrane protein</topology>
    </subcellularLocation>
</comment>
<evidence type="ECO:0000256" key="7">
    <source>
        <dbReference type="SAM" id="Phobius"/>
    </source>
</evidence>
<feature type="transmembrane region" description="Helical" evidence="7">
    <location>
        <begin position="44"/>
        <end position="67"/>
    </location>
</feature>
<dbReference type="Gene3D" id="1.20.1250.20">
    <property type="entry name" value="MFS general substrate transporter like domains"/>
    <property type="match status" value="1"/>
</dbReference>
<feature type="transmembrane region" description="Helical" evidence="7">
    <location>
        <begin position="210"/>
        <end position="235"/>
    </location>
</feature>
<feature type="transmembrane region" description="Helical" evidence="7">
    <location>
        <begin position="340"/>
        <end position="360"/>
    </location>
</feature>
<dbReference type="Proteomes" id="UP001602245">
    <property type="component" value="Unassembled WGS sequence"/>
</dbReference>
<gene>
    <name evidence="8" type="ORF">ACFY35_49435</name>
</gene>
<protein>
    <submittedName>
        <fullName evidence="8">MFS transporter</fullName>
    </submittedName>
</protein>
<keyword evidence="2" id="KW-0813">Transport</keyword>
<dbReference type="RefSeq" id="WP_020512019.1">
    <property type="nucleotide sequence ID" value="NZ_JBIAZU010000011.1"/>
</dbReference>
<keyword evidence="3" id="KW-1003">Cell membrane</keyword>
<dbReference type="Pfam" id="PF07690">
    <property type="entry name" value="MFS_1"/>
    <property type="match status" value="1"/>
</dbReference>
<feature type="transmembrane region" description="Helical" evidence="7">
    <location>
        <begin position="15"/>
        <end position="38"/>
    </location>
</feature>
<organism evidence="8 9">
    <name type="scientific">Paractinoplanes globisporus</name>
    <dbReference type="NCBI Taxonomy" id="113565"/>
    <lineage>
        <taxon>Bacteria</taxon>
        <taxon>Bacillati</taxon>
        <taxon>Actinomycetota</taxon>
        <taxon>Actinomycetes</taxon>
        <taxon>Micromonosporales</taxon>
        <taxon>Micromonosporaceae</taxon>
        <taxon>Paractinoplanes</taxon>
    </lineage>
</organism>
<dbReference type="InterPro" id="IPR011701">
    <property type="entry name" value="MFS"/>
</dbReference>
<dbReference type="InterPro" id="IPR050171">
    <property type="entry name" value="MFS_Transporters"/>
</dbReference>
<dbReference type="EMBL" id="JBIAZU010000011">
    <property type="protein sequence ID" value="MFF5297506.1"/>
    <property type="molecule type" value="Genomic_DNA"/>
</dbReference>
<comment type="caution">
    <text evidence="8">The sequence shown here is derived from an EMBL/GenBank/DDBJ whole genome shotgun (WGS) entry which is preliminary data.</text>
</comment>
<evidence type="ECO:0000256" key="5">
    <source>
        <dbReference type="ARBA" id="ARBA00022989"/>
    </source>
</evidence>
<reference evidence="8 9" key="1">
    <citation type="submission" date="2024-10" db="EMBL/GenBank/DDBJ databases">
        <title>The Natural Products Discovery Center: Release of the First 8490 Sequenced Strains for Exploring Actinobacteria Biosynthetic Diversity.</title>
        <authorList>
            <person name="Kalkreuter E."/>
            <person name="Kautsar S.A."/>
            <person name="Yang D."/>
            <person name="Bader C.D."/>
            <person name="Teijaro C.N."/>
            <person name="Fluegel L."/>
            <person name="Davis C.M."/>
            <person name="Simpson J.R."/>
            <person name="Lauterbach L."/>
            <person name="Steele A.D."/>
            <person name="Gui C."/>
            <person name="Meng S."/>
            <person name="Li G."/>
            <person name="Viehrig K."/>
            <person name="Ye F."/>
            <person name="Su P."/>
            <person name="Kiefer A.F."/>
            <person name="Nichols A."/>
            <person name="Cepeda A.J."/>
            <person name="Yan W."/>
            <person name="Fan B."/>
            <person name="Jiang Y."/>
            <person name="Adhikari A."/>
            <person name="Zheng C.-J."/>
            <person name="Schuster L."/>
            <person name="Cowan T.M."/>
            <person name="Smanski M.J."/>
            <person name="Chevrette M.G."/>
            <person name="De Carvalho L.P.S."/>
            <person name="Shen B."/>
        </authorList>
    </citation>
    <scope>NUCLEOTIDE SEQUENCE [LARGE SCALE GENOMIC DNA]</scope>
    <source>
        <strain evidence="8 9">NPDC000087</strain>
    </source>
</reference>
<feature type="transmembrane region" description="Helical" evidence="7">
    <location>
        <begin position="274"/>
        <end position="294"/>
    </location>
</feature>
<accession>A0ABW6WW51</accession>
<name>A0ABW6WW51_9ACTN</name>
<evidence type="ECO:0000313" key="9">
    <source>
        <dbReference type="Proteomes" id="UP001602245"/>
    </source>
</evidence>
<dbReference type="PANTHER" id="PTHR23517">
    <property type="entry name" value="RESISTANCE PROTEIN MDTM, PUTATIVE-RELATED-RELATED"/>
    <property type="match status" value="1"/>
</dbReference>
<keyword evidence="5 7" id="KW-1133">Transmembrane helix</keyword>
<feature type="transmembrane region" description="Helical" evidence="7">
    <location>
        <begin position="102"/>
        <end position="120"/>
    </location>
</feature>
<keyword evidence="9" id="KW-1185">Reference proteome</keyword>
<evidence type="ECO:0000313" key="8">
    <source>
        <dbReference type="EMBL" id="MFF5297506.1"/>
    </source>
</evidence>
<keyword evidence="6 7" id="KW-0472">Membrane</keyword>
<feature type="transmembrane region" description="Helical" evidence="7">
    <location>
        <begin position="241"/>
        <end position="262"/>
    </location>
</feature>